<dbReference type="CDD" id="cd14789">
    <property type="entry name" value="Tiki"/>
    <property type="match status" value="1"/>
</dbReference>
<accession>A0A5C6RH24</accession>
<evidence type="ECO:0000313" key="1">
    <source>
        <dbReference type="EMBL" id="TXB60559.1"/>
    </source>
</evidence>
<dbReference type="InterPro" id="IPR002816">
    <property type="entry name" value="TraB/PrgY/GumN_fam"/>
</dbReference>
<reference evidence="1 2" key="1">
    <citation type="submission" date="2019-08" db="EMBL/GenBank/DDBJ databases">
        <title>Genome of Phaeodactylibacter luteus.</title>
        <authorList>
            <person name="Bowman J.P."/>
        </authorList>
    </citation>
    <scope>NUCLEOTIDE SEQUENCE [LARGE SCALE GENOMIC DNA]</scope>
    <source>
        <strain evidence="1 2">KCTC 42180</strain>
    </source>
</reference>
<dbReference type="AlphaFoldDB" id="A0A5C6RH24"/>
<dbReference type="OrthoDB" id="9798714at2"/>
<comment type="caution">
    <text evidence="1">The sequence shown here is derived from an EMBL/GenBank/DDBJ whole genome shotgun (WGS) entry which is preliminary data.</text>
</comment>
<name>A0A5C6RH24_9BACT</name>
<organism evidence="1 2">
    <name type="scientific">Phaeodactylibacter luteus</name>
    <dbReference type="NCBI Taxonomy" id="1564516"/>
    <lineage>
        <taxon>Bacteria</taxon>
        <taxon>Pseudomonadati</taxon>
        <taxon>Bacteroidota</taxon>
        <taxon>Saprospiria</taxon>
        <taxon>Saprospirales</taxon>
        <taxon>Haliscomenobacteraceae</taxon>
        <taxon>Phaeodactylibacter</taxon>
    </lineage>
</organism>
<evidence type="ECO:0000313" key="2">
    <source>
        <dbReference type="Proteomes" id="UP000321580"/>
    </source>
</evidence>
<dbReference type="Proteomes" id="UP000321580">
    <property type="component" value="Unassembled WGS sequence"/>
</dbReference>
<protein>
    <submittedName>
        <fullName evidence="1">TraB/GumN family protein</fullName>
    </submittedName>
</protein>
<dbReference type="EMBL" id="VOOR01000077">
    <property type="protein sequence ID" value="TXB60559.1"/>
    <property type="molecule type" value="Genomic_DNA"/>
</dbReference>
<dbReference type="PANTHER" id="PTHR40590:SF1">
    <property type="entry name" value="CYTOPLASMIC PROTEIN"/>
    <property type="match status" value="1"/>
</dbReference>
<sequence length="289" mass="31523">MNAATASHFGQGQAFSALPVSKGKLRILENTRKVGLLWELSPGEGRLGPSYLLGTMHVRDQRAFGAFERATALLQECEVLALELDLGGPQAGRPEVPGGPALRALVSPGKLSRLAQAFSKQLGVDLNSVAHWPPSLVANWLQLQLLEEEQPLALDEALYEAAREMGKPVIGLESLGEQLEVMQRIPPAGSLQSILGLGRNLKAHRRAMRKMAESYAREDLPRLHRQAKRSIGGMRPLMLYDRNARMAQRLAAHASGQRVFAAVGAGHLWGGKGMLRHLKHLGYSIRPLP</sequence>
<dbReference type="PANTHER" id="PTHR40590">
    <property type="entry name" value="CYTOPLASMIC PROTEIN-RELATED"/>
    <property type="match status" value="1"/>
</dbReference>
<gene>
    <name evidence="1" type="ORF">FRY97_20555</name>
</gene>
<dbReference type="Pfam" id="PF01963">
    <property type="entry name" value="TraB_PrgY_gumN"/>
    <property type="match status" value="1"/>
</dbReference>
<keyword evidence="2" id="KW-1185">Reference proteome</keyword>
<dbReference type="InterPro" id="IPR047111">
    <property type="entry name" value="YbaP-like"/>
</dbReference>
<proteinExistence type="predicted"/>